<feature type="transmembrane region" description="Helical" evidence="5">
    <location>
        <begin position="30"/>
        <end position="50"/>
    </location>
</feature>
<dbReference type="GO" id="GO:0004984">
    <property type="term" value="F:olfactory receptor activity"/>
    <property type="evidence" value="ECO:0007669"/>
    <property type="project" value="TreeGrafter"/>
</dbReference>
<evidence type="ECO:0000256" key="3">
    <source>
        <dbReference type="ARBA" id="ARBA00022989"/>
    </source>
</evidence>
<organism evidence="7 8">
    <name type="scientific">Channa striata</name>
    <name type="common">Snakehead murrel</name>
    <name type="synonym">Ophicephalus striatus</name>
    <dbReference type="NCBI Taxonomy" id="64152"/>
    <lineage>
        <taxon>Eukaryota</taxon>
        <taxon>Metazoa</taxon>
        <taxon>Chordata</taxon>
        <taxon>Craniata</taxon>
        <taxon>Vertebrata</taxon>
        <taxon>Euteleostomi</taxon>
        <taxon>Actinopterygii</taxon>
        <taxon>Neopterygii</taxon>
        <taxon>Teleostei</taxon>
        <taxon>Neoteleostei</taxon>
        <taxon>Acanthomorphata</taxon>
        <taxon>Anabantaria</taxon>
        <taxon>Anabantiformes</taxon>
        <taxon>Channoidei</taxon>
        <taxon>Channidae</taxon>
        <taxon>Channa</taxon>
    </lineage>
</organism>
<keyword evidence="2 5" id="KW-0812">Transmembrane</keyword>
<dbReference type="Gene3D" id="1.20.1070.10">
    <property type="entry name" value="Rhodopsin 7-helix transmembrane proteins"/>
    <property type="match status" value="1"/>
</dbReference>
<protein>
    <recommendedName>
        <fullName evidence="6">G-protein coupled receptors family 1 profile domain-containing protein</fullName>
    </recommendedName>
</protein>
<feature type="transmembrane region" description="Helical" evidence="5">
    <location>
        <begin position="172"/>
        <end position="192"/>
    </location>
</feature>
<evidence type="ECO:0000256" key="2">
    <source>
        <dbReference type="ARBA" id="ARBA00022692"/>
    </source>
</evidence>
<proteinExistence type="predicted"/>
<dbReference type="EMBL" id="JAUPFM010000001">
    <property type="protein sequence ID" value="KAK2861505.1"/>
    <property type="molecule type" value="Genomic_DNA"/>
</dbReference>
<dbReference type="GO" id="GO:0005549">
    <property type="term" value="F:odorant binding"/>
    <property type="evidence" value="ECO:0007669"/>
    <property type="project" value="TreeGrafter"/>
</dbReference>
<evidence type="ECO:0000256" key="4">
    <source>
        <dbReference type="ARBA" id="ARBA00023136"/>
    </source>
</evidence>
<keyword evidence="4 5" id="KW-0472">Membrane</keyword>
<dbReference type="InterPro" id="IPR017452">
    <property type="entry name" value="GPCR_Rhodpsn_7TM"/>
</dbReference>
<keyword evidence="8" id="KW-1185">Reference proteome</keyword>
<dbReference type="CDD" id="cd00637">
    <property type="entry name" value="7tm_classA_rhodopsin-like"/>
    <property type="match status" value="1"/>
</dbReference>
<name>A0AA88NLI5_CHASR</name>
<dbReference type="AlphaFoldDB" id="A0AA88NLI5"/>
<evidence type="ECO:0000256" key="1">
    <source>
        <dbReference type="ARBA" id="ARBA00004370"/>
    </source>
</evidence>
<dbReference type="SUPFAM" id="SSF81321">
    <property type="entry name" value="Family A G protein-coupled receptor-like"/>
    <property type="match status" value="1"/>
</dbReference>
<dbReference type="PANTHER" id="PTHR26451">
    <property type="entry name" value="G_PROTEIN_RECEP_F1_2 DOMAIN-CONTAINING PROTEIN"/>
    <property type="match status" value="1"/>
</dbReference>
<dbReference type="PROSITE" id="PS50262">
    <property type="entry name" value="G_PROTEIN_RECEP_F1_2"/>
    <property type="match status" value="1"/>
</dbReference>
<keyword evidence="3 5" id="KW-1133">Transmembrane helix</keyword>
<evidence type="ECO:0000313" key="7">
    <source>
        <dbReference type="EMBL" id="KAK2861505.1"/>
    </source>
</evidence>
<sequence length="277" mass="31934">MNPRYILYMHLVINDILLLTIFTLIQVLTFIVFTLNVSLCIVLLILGILFSLNNPLTLAAMAVECYIAICFPLHHTQICTVRKIYLVIILIWTLNAIFVLPDLLVILANEPVDFFHSRVACLRQNVFKTPYLTVKRDVSNTVLLVLVWLTLFYTYFRILFTAKAAAADAKKARNTILLHGVQLLLCMLTYVYNLAVEGLTHFFPKDVQDIRFTVSIFIQVLPRLISPIVYGIRDKMFRNYLKKNLFCTRFRTHAEKCQEKTNTETVVHLAMSIVDSN</sequence>
<dbReference type="Proteomes" id="UP001187415">
    <property type="component" value="Unassembled WGS sequence"/>
</dbReference>
<gene>
    <name evidence="7" type="ORF">Q5P01_001038</name>
</gene>
<comment type="subcellular location">
    <subcellularLocation>
        <location evidence="1">Membrane</location>
    </subcellularLocation>
</comment>
<dbReference type="PANTHER" id="PTHR26451:SF998">
    <property type="entry name" value="ODORANT RECEPTOR-RELATED"/>
    <property type="match status" value="1"/>
</dbReference>
<dbReference type="GO" id="GO:0016020">
    <property type="term" value="C:membrane"/>
    <property type="evidence" value="ECO:0007669"/>
    <property type="project" value="UniProtKB-SubCell"/>
</dbReference>
<feature type="transmembrane region" description="Helical" evidence="5">
    <location>
        <begin position="212"/>
        <end position="232"/>
    </location>
</feature>
<reference evidence="7" key="1">
    <citation type="submission" date="2023-07" db="EMBL/GenBank/DDBJ databases">
        <title>Chromosome-level Genome Assembly of Striped Snakehead (Channa striata).</title>
        <authorList>
            <person name="Liu H."/>
        </authorList>
    </citation>
    <scope>NUCLEOTIDE SEQUENCE</scope>
    <source>
        <strain evidence="7">Gz</strain>
        <tissue evidence="7">Muscle</tissue>
    </source>
</reference>
<comment type="caution">
    <text evidence="7">The sequence shown here is derived from an EMBL/GenBank/DDBJ whole genome shotgun (WGS) entry which is preliminary data.</text>
</comment>
<evidence type="ECO:0000313" key="8">
    <source>
        <dbReference type="Proteomes" id="UP001187415"/>
    </source>
</evidence>
<feature type="transmembrane region" description="Helical" evidence="5">
    <location>
        <begin position="85"/>
        <end position="108"/>
    </location>
</feature>
<feature type="domain" description="G-protein coupled receptors family 1 profile" evidence="6">
    <location>
        <begin position="1"/>
        <end position="230"/>
    </location>
</feature>
<accession>A0AA88NLI5</accession>
<dbReference type="Pfam" id="PF00001">
    <property type="entry name" value="7tm_1"/>
    <property type="match status" value="1"/>
</dbReference>
<dbReference type="PRINTS" id="PR00237">
    <property type="entry name" value="GPCRRHODOPSN"/>
</dbReference>
<dbReference type="FunFam" id="1.20.1070.10:FF:000096">
    <property type="entry name" value="Odorant receptor 131-2"/>
    <property type="match status" value="1"/>
</dbReference>
<feature type="transmembrane region" description="Helical" evidence="5">
    <location>
        <begin position="141"/>
        <end position="160"/>
    </location>
</feature>
<evidence type="ECO:0000259" key="6">
    <source>
        <dbReference type="PROSITE" id="PS50262"/>
    </source>
</evidence>
<dbReference type="GO" id="GO:0004930">
    <property type="term" value="F:G protein-coupled receptor activity"/>
    <property type="evidence" value="ECO:0007669"/>
    <property type="project" value="InterPro"/>
</dbReference>
<dbReference type="InterPro" id="IPR052921">
    <property type="entry name" value="GPCR1_Superfamily_Member"/>
</dbReference>
<feature type="transmembrane region" description="Helical" evidence="5">
    <location>
        <begin position="6"/>
        <end position="25"/>
    </location>
</feature>
<evidence type="ECO:0000256" key="5">
    <source>
        <dbReference type="SAM" id="Phobius"/>
    </source>
</evidence>
<dbReference type="InterPro" id="IPR000276">
    <property type="entry name" value="GPCR_Rhodpsn"/>
</dbReference>